<evidence type="ECO:0000256" key="4">
    <source>
        <dbReference type="PROSITE-ProRule" id="PRU00175"/>
    </source>
</evidence>
<feature type="domain" description="RING-type" evidence="6">
    <location>
        <begin position="16"/>
        <end position="56"/>
    </location>
</feature>
<evidence type="ECO:0000256" key="2">
    <source>
        <dbReference type="ARBA" id="ARBA00022771"/>
    </source>
</evidence>
<dbReference type="PANTHER" id="PTHR15898:SF13">
    <property type="entry name" value="BIFUNCTIONAL APOPTOSIS REGULATOR"/>
    <property type="match status" value="1"/>
</dbReference>
<dbReference type="PROSITE" id="PS00518">
    <property type="entry name" value="ZF_RING_1"/>
    <property type="match status" value="1"/>
</dbReference>
<evidence type="ECO:0000313" key="8">
    <source>
        <dbReference type="EMBL" id="KAJ7386281.1"/>
    </source>
</evidence>
<feature type="transmembrane region" description="Helical" evidence="5">
    <location>
        <begin position="390"/>
        <end position="413"/>
    </location>
</feature>
<dbReference type="GO" id="GO:0005634">
    <property type="term" value="C:nucleus"/>
    <property type="evidence" value="ECO:0007669"/>
    <property type="project" value="TreeGrafter"/>
</dbReference>
<evidence type="ECO:0008006" key="10">
    <source>
        <dbReference type="Google" id="ProtNLM"/>
    </source>
</evidence>
<dbReference type="SMART" id="SM00454">
    <property type="entry name" value="SAM"/>
    <property type="match status" value="1"/>
</dbReference>
<keyword evidence="2 4" id="KW-0863">Zinc-finger</keyword>
<evidence type="ECO:0000256" key="3">
    <source>
        <dbReference type="ARBA" id="ARBA00022833"/>
    </source>
</evidence>
<organism evidence="8 9">
    <name type="scientific">Desmophyllum pertusum</name>
    <dbReference type="NCBI Taxonomy" id="174260"/>
    <lineage>
        <taxon>Eukaryota</taxon>
        <taxon>Metazoa</taxon>
        <taxon>Cnidaria</taxon>
        <taxon>Anthozoa</taxon>
        <taxon>Hexacorallia</taxon>
        <taxon>Scleractinia</taxon>
        <taxon>Caryophylliina</taxon>
        <taxon>Caryophylliidae</taxon>
        <taxon>Desmophyllum</taxon>
    </lineage>
</organism>
<dbReference type="SMART" id="SM00184">
    <property type="entry name" value="RING"/>
    <property type="match status" value="1"/>
</dbReference>
<dbReference type="OrthoDB" id="6105938at2759"/>
<proteinExistence type="predicted"/>
<dbReference type="InterPro" id="IPR018957">
    <property type="entry name" value="Znf_C3HC4_RING-type"/>
</dbReference>
<keyword evidence="9" id="KW-1185">Reference proteome</keyword>
<dbReference type="SUPFAM" id="SSF57850">
    <property type="entry name" value="RING/U-box"/>
    <property type="match status" value="1"/>
</dbReference>
<dbReference type="InterPro" id="IPR013083">
    <property type="entry name" value="Znf_RING/FYVE/PHD"/>
</dbReference>
<evidence type="ECO:0000256" key="1">
    <source>
        <dbReference type="ARBA" id="ARBA00022723"/>
    </source>
</evidence>
<dbReference type="AlphaFoldDB" id="A0A9W9ZQZ2"/>
<keyword evidence="5" id="KW-0812">Transmembrane</keyword>
<dbReference type="GO" id="GO:0061630">
    <property type="term" value="F:ubiquitin protein ligase activity"/>
    <property type="evidence" value="ECO:0007669"/>
    <property type="project" value="TreeGrafter"/>
</dbReference>
<dbReference type="PROSITE" id="PS50089">
    <property type="entry name" value="ZF_RING_2"/>
    <property type="match status" value="1"/>
</dbReference>
<feature type="domain" description="SAM" evidence="7">
    <location>
        <begin position="171"/>
        <end position="238"/>
    </location>
</feature>
<protein>
    <recommendedName>
        <fullName evidence="10">Bifunctional apoptosis regulator</fullName>
    </recommendedName>
</protein>
<evidence type="ECO:0000259" key="7">
    <source>
        <dbReference type="PROSITE" id="PS50105"/>
    </source>
</evidence>
<sequence length="457" mass="53922">MAYREDDSLSEQDLQCSCCFELMVEPTTLNCGHSFCRFCLARWWHASRHCTCPECRQPWSGFPKVNIVLRKTIKILFPKEVAERQRNQETSPDYRSVISRFDALDIKPTQRSPSSHDHEVQFGQHQQMGFSFSKIIFIVFSILGIAMFTYQVLSLFMGQKDPLVRKSVLRWSREDVAKWLGSLGDWAEGYDDRFQAAGIDGNLLLSLSEYDLEDPPLSIAVSYHRRALIKELETLKTLGVKPPTDLWEYKAAYPVRAMLLLWGLREFPRLTVVYTFFFYHQEVFQPLLYYTIETETEESLYEVTLPSEEYLRFVLRLLLVPYYLIGKFTLKWLFLNYWVGGVVLIYCILMTLVECSKLKWLLMFGGWRELPTLCARITTTAFMNGLFQLVLWQFLPTFICDIAFYWMLFLAPYSAWHCFKARLAEGEGDSNPTRDFLLWLWRKAKMKFQHLRIQRRF</sequence>
<dbReference type="PANTHER" id="PTHR15898">
    <property type="entry name" value="BIFUNCTIONAL APOPTOSIS REGULATOR"/>
    <property type="match status" value="1"/>
</dbReference>
<name>A0A9W9ZQZ2_9CNID</name>
<feature type="transmembrane region" description="Helical" evidence="5">
    <location>
        <begin position="333"/>
        <end position="353"/>
    </location>
</feature>
<evidence type="ECO:0000256" key="5">
    <source>
        <dbReference type="SAM" id="Phobius"/>
    </source>
</evidence>
<comment type="caution">
    <text evidence="8">The sequence shown here is derived from an EMBL/GenBank/DDBJ whole genome shotgun (WGS) entry which is preliminary data.</text>
</comment>
<reference evidence="8" key="1">
    <citation type="submission" date="2023-01" db="EMBL/GenBank/DDBJ databases">
        <title>Genome assembly of the deep-sea coral Lophelia pertusa.</title>
        <authorList>
            <person name="Herrera S."/>
            <person name="Cordes E."/>
        </authorList>
    </citation>
    <scope>NUCLEOTIDE SEQUENCE</scope>
    <source>
        <strain evidence="8">USNM1676648</strain>
        <tissue evidence="8">Polyp</tissue>
    </source>
</reference>
<evidence type="ECO:0000313" key="9">
    <source>
        <dbReference type="Proteomes" id="UP001163046"/>
    </source>
</evidence>
<accession>A0A9W9ZQZ2</accession>
<keyword evidence="5" id="KW-0472">Membrane</keyword>
<dbReference type="Pfam" id="PF07647">
    <property type="entry name" value="SAM_2"/>
    <property type="match status" value="1"/>
</dbReference>
<dbReference type="Gene3D" id="1.10.150.50">
    <property type="entry name" value="Transcription Factor, Ets-1"/>
    <property type="match status" value="1"/>
</dbReference>
<dbReference type="CDD" id="cd16497">
    <property type="entry name" value="RING-HC_BAR"/>
    <property type="match status" value="1"/>
</dbReference>
<dbReference type="PROSITE" id="PS50105">
    <property type="entry name" value="SAM_DOMAIN"/>
    <property type="match status" value="1"/>
</dbReference>
<feature type="transmembrane region" description="Helical" evidence="5">
    <location>
        <begin position="135"/>
        <end position="156"/>
    </location>
</feature>
<dbReference type="InterPro" id="IPR017907">
    <property type="entry name" value="Znf_RING_CS"/>
</dbReference>
<gene>
    <name evidence="8" type="ORF">OS493_010686</name>
</gene>
<dbReference type="Pfam" id="PF00097">
    <property type="entry name" value="zf-C3HC4"/>
    <property type="match status" value="1"/>
</dbReference>
<keyword evidence="1" id="KW-0479">Metal-binding</keyword>
<dbReference type="GO" id="GO:0043161">
    <property type="term" value="P:proteasome-mediated ubiquitin-dependent protein catabolic process"/>
    <property type="evidence" value="ECO:0007669"/>
    <property type="project" value="TreeGrafter"/>
</dbReference>
<dbReference type="InterPro" id="IPR013761">
    <property type="entry name" value="SAM/pointed_sf"/>
</dbReference>
<keyword evidence="3" id="KW-0862">Zinc</keyword>
<dbReference type="SUPFAM" id="SSF47769">
    <property type="entry name" value="SAM/Pointed domain"/>
    <property type="match status" value="1"/>
</dbReference>
<dbReference type="Gene3D" id="3.30.40.10">
    <property type="entry name" value="Zinc/RING finger domain, C3HC4 (zinc finger)"/>
    <property type="match status" value="1"/>
</dbReference>
<dbReference type="EMBL" id="MU825877">
    <property type="protein sequence ID" value="KAJ7386281.1"/>
    <property type="molecule type" value="Genomic_DNA"/>
</dbReference>
<dbReference type="GO" id="GO:0008270">
    <property type="term" value="F:zinc ion binding"/>
    <property type="evidence" value="ECO:0007669"/>
    <property type="project" value="UniProtKB-KW"/>
</dbReference>
<evidence type="ECO:0000259" key="6">
    <source>
        <dbReference type="PROSITE" id="PS50089"/>
    </source>
</evidence>
<keyword evidence="5" id="KW-1133">Transmembrane helix</keyword>
<dbReference type="Proteomes" id="UP001163046">
    <property type="component" value="Unassembled WGS sequence"/>
</dbReference>
<dbReference type="InterPro" id="IPR001841">
    <property type="entry name" value="Znf_RING"/>
</dbReference>
<dbReference type="InterPro" id="IPR001660">
    <property type="entry name" value="SAM"/>
</dbReference>